<proteinExistence type="predicted"/>
<keyword evidence="2" id="KW-1185">Reference proteome</keyword>
<evidence type="ECO:0000313" key="1">
    <source>
        <dbReference type="EMBL" id="BCX87692.1"/>
    </source>
</evidence>
<dbReference type="Proteomes" id="UP001321450">
    <property type="component" value="Chromosome"/>
</dbReference>
<dbReference type="KEGG" id="meiy:MIN45_P0059"/>
<accession>A0AAU9C7C0</accession>
<sequence>MTVKIRTLDEAIAHAKRGLKLVAEVRLAKRPITLKVHPDLDILEEQEGYLLGARFVFRTGDGAQIVDRVYVLGFPTEDPEETLINRNLANSLLKEDYRRLKEAGIRLLDEPYFEE</sequence>
<dbReference type="EMBL" id="AP024718">
    <property type="protein sequence ID" value="BCX87692.1"/>
    <property type="molecule type" value="Genomic_DNA"/>
</dbReference>
<dbReference type="RefSeq" id="WP_286292632.1">
    <property type="nucleotide sequence ID" value="NZ_AP024718.1"/>
</dbReference>
<evidence type="ECO:0000313" key="2">
    <source>
        <dbReference type="Proteomes" id="UP001321450"/>
    </source>
</evidence>
<reference evidence="2" key="1">
    <citation type="journal article" date="2024" name="Int. J. Syst. Evol. Microbiol.">
        <title>Methylomarinovum tepidoasis sp. nov., a moderately thermophilic methanotroph of the family Methylothermaceae isolated from a deep-sea hydrothermal field.</title>
        <authorList>
            <person name="Hirayama H."/>
            <person name="Takaki Y."/>
            <person name="Abe M."/>
            <person name="Miyazaki M."/>
            <person name="Uematsu K."/>
            <person name="Matsui Y."/>
            <person name="Takai K."/>
        </authorList>
    </citation>
    <scope>NUCLEOTIDE SEQUENCE [LARGE SCALE GENOMIC DNA]</scope>
    <source>
        <strain evidence="2">IN45</strain>
    </source>
</reference>
<organism evidence="1 2">
    <name type="scientific">Methylomarinovum tepidoasis</name>
    <dbReference type="NCBI Taxonomy" id="2840183"/>
    <lineage>
        <taxon>Bacteria</taxon>
        <taxon>Pseudomonadati</taxon>
        <taxon>Pseudomonadota</taxon>
        <taxon>Gammaproteobacteria</taxon>
        <taxon>Methylococcales</taxon>
        <taxon>Methylothermaceae</taxon>
        <taxon>Methylomarinovum</taxon>
    </lineage>
</organism>
<protein>
    <submittedName>
        <fullName evidence="1">Uncharacterized protein</fullName>
    </submittedName>
</protein>
<gene>
    <name evidence="1" type="ORF">MIN45_P0059</name>
</gene>
<dbReference type="AlphaFoldDB" id="A0AAU9C7C0"/>
<name>A0AAU9C7C0_9GAMM</name>